<dbReference type="OrthoDB" id="2078791at2"/>
<keyword evidence="3" id="KW-1185">Reference proteome</keyword>
<gene>
    <name evidence="2" type="ORF">SAMN00768000_1344</name>
</gene>
<sequence length="668" mass="69217">MTLKKSSGLALASATAALALFPLTAFAASSTPVLMASTKLASAGQSVTYTVEDPSATASTEYQFWVETPAGQWMVSQNYSASNHLTLNNVKAGTYEVVAYALNQSEVQARDWSMAMPTTPDSLYVNASVSLNVTSTTSSSGSVTATVTVNAVNIGNAVYQLWWKTPTGNWHASGNYQSSNTFTLPLTENGSYQFVAFAKPPAAVSSYVGALASSAKTISVSAPAAMVMLSPAVSSLHTSSGGLDPVMVTVLNAKGEQVMNFNGSVTVTDTEGLLMNASGKPVSSITVPIQNGMGQVQVMAGSTAGTDQLMASGLTAATGSETAQSVTYQPTWVTMRDYGGNISQLNTIAPVASTVDSTNGDQNPYGLTFDSFKGSSTAPNPYYGDLLVSNFSNKAGSNGDGTTIEAINPTTGAVKTFASTADGPVALAVSPKGPLWIANFGSNGTNGNDEVLAPNGTTFKNGGSIITNSNLDGPWGQVFVQNATYPAFLVTNALNGTIDAMYGFAPPNFNTDTKFLEIGSGLAHSGTTANNVQGPQGMVYDPTTHMVYVTDTADNSIRAFYWNGPNTPNQGQGQLIYQGGALNAPVGITLDPLNGDLLVVNQGNNNLVEIDLNNGNAFVAGQKVLDNTPVNPTTGAGSALFGVYAMDNNGQLNVFFTDDNTNTLDVLK</sequence>
<dbReference type="RefSeq" id="WP_084661094.1">
    <property type="nucleotide sequence ID" value="NZ_FWWY01000001.1"/>
</dbReference>
<accession>A0A1W1WDV1</accession>
<name>A0A1W1WDV1_SULTA</name>
<protein>
    <submittedName>
        <fullName evidence="2">NHL repeat containing protein</fullName>
    </submittedName>
</protein>
<evidence type="ECO:0000256" key="1">
    <source>
        <dbReference type="SAM" id="SignalP"/>
    </source>
</evidence>
<evidence type="ECO:0000313" key="2">
    <source>
        <dbReference type="EMBL" id="SMC03903.1"/>
    </source>
</evidence>
<dbReference type="Gene3D" id="2.40.10.500">
    <property type="match status" value="1"/>
</dbReference>
<dbReference type="Proteomes" id="UP000192660">
    <property type="component" value="Unassembled WGS sequence"/>
</dbReference>
<reference evidence="3" key="1">
    <citation type="submission" date="2017-04" db="EMBL/GenBank/DDBJ databases">
        <authorList>
            <person name="Varghese N."/>
            <person name="Submissions S."/>
        </authorList>
    </citation>
    <scope>NUCLEOTIDE SEQUENCE [LARGE SCALE GENOMIC DNA]</scope>
    <source>
        <strain evidence="3">DSM 9293</strain>
    </source>
</reference>
<dbReference type="AlphaFoldDB" id="A0A1W1WDV1"/>
<evidence type="ECO:0000313" key="3">
    <source>
        <dbReference type="Proteomes" id="UP000192660"/>
    </source>
</evidence>
<dbReference type="SUPFAM" id="SSF63829">
    <property type="entry name" value="Calcium-dependent phosphotriesterase"/>
    <property type="match status" value="1"/>
</dbReference>
<organism evidence="2 3">
    <name type="scientific">Sulfobacillus thermosulfidooxidans (strain DSM 9293 / VKM B-1269 / AT-1)</name>
    <dbReference type="NCBI Taxonomy" id="929705"/>
    <lineage>
        <taxon>Bacteria</taxon>
        <taxon>Bacillati</taxon>
        <taxon>Bacillota</taxon>
        <taxon>Clostridia</taxon>
        <taxon>Eubacteriales</taxon>
        <taxon>Clostridiales Family XVII. Incertae Sedis</taxon>
        <taxon>Sulfobacillus</taxon>
    </lineage>
</organism>
<keyword evidence="1" id="KW-0732">Signal</keyword>
<feature type="chain" id="PRO_5012325585" evidence="1">
    <location>
        <begin position="28"/>
        <end position="668"/>
    </location>
</feature>
<proteinExistence type="predicted"/>
<dbReference type="EMBL" id="FWWY01000001">
    <property type="protein sequence ID" value="SMC03903.1"/>
    <property type="molecule type" value="Genomic_DNA"/>
</dbReference>
<feature type="signal peptide" evidence="1">
    <location>
        <begin position="1"/>
        <end position="27"/>
    </location>
</feature>
<dbReference type="STRING" id="28034.BFX07_14590"/>